<protein>
    <submittedName>
        <fullName evidence="1">Uncharacterized protein</fullName>
    </submittedName>
</protein>
<proteinExistence type="predicted"/>
<comment type="caution">
    <text evidence="1">The sequence shown here is derived from an EMBL/GenBank/DDBJ whole genome shotgun (WGS) entry which is preliminary data.</text>
</comment>
<organism evidence="1 2">
    <name type="scientific">Flavivirga aquatica</name>
    <dbReference type="NCBI Taxonomy" id="1849968"/>
    <lineage>
        <taxon>Bacteria</taxon>
        <taxon>Pseudomonadati</taxon>
        <taxon>Bacteroidota</taxon>
        <taxon>Flavobacteriia</taxon>
        <taxon>Flavobacteriales</taxon>
        <taxon>Flavobacteriaceae</taxon>
        <taxon>Flavivirga</taxon>
    </lineage>
</organism>
<dbReference type="Gene3D" id="2.40.128.510">
    <property type="entry name" value="Protein of unknown function DUF4738"/>
    <property type="match status" value="1"/>
</dbReference>
<dbReference type="AlphaFoldDB" id="A0A1E5TAR5"/>
<name>A0A1E5TAR5_9FLAO</name>
<dbReference type="EMBL" id="MDJD01000034">
    <property type="protein sequence ID" value="OEK08397.1"/>
    <property type="molecule type" value="Genomic_DNA"/>
</dbReference>
<dbReference type="Pfam" id="PF15889">
    <property type="entry name" value="DUF4738"/>
    <property type="match status" value="1"/>
</dbReference>
<dbReference type="RefSeq" id="WP_069829905.1">
    <property type="nucleotide sequence ID" value="NZ_MDJD01000034.1"/>
</dbReference>
<accession>A0A1E5TAR5</accession>
<keyword evidence="2" id="KW-1185">Reference proteome</keyword>
<evidence type="ECO:0000313" key="1">
    <source>
        <dbReference type="EMBL" id="OEK08397.1"/>
    </source>
</evidence>
<gene>
    <name evidence="1" type="ORF">A8C32_02800</name>
</gene>
<dbReference type="STRING" id="1849968.A8C32_02800"/>
<evidence type="ECO:0000313" key="2">
    <source>
        <dbReference type="Proteomes" id="UP000095713"/>
    </source>
</evidence>
<dbReference type="Proteomes" id="UP000095713">
    <property type="component" value="Unassembled WGS sequence"/>
</dbReference>
<reference evidence="1 2" key="1">
    <citation type="submission" date="2016-05" db="EMBL/GenBank/DDBJ databases">
        <title>Draft Genome Sequence of Algibacter sp. Strain SK-16 Isolated from the Surface Water of Aburatsubo Inlet.</title>
        <authorList>
            <person name="Wong S.-K."/>
            <person name="Yoshizawa S."/>
            <person name="Nakajima Y."/>
            <person name="Ogura Y."/>
            <person name="Tetsuya H."/>
            <person name="Hamasaki K."/>
        </authorList>
    </citation>
    <scope>NUCLEOTIDE SEQUENCE [LARGE SCALE GENOMIC DNA]</scope>
    <source>
        <strain evidence="1 2">SK-16</strain>
    </source>
</reference>
<dbReference type="InterPro" id="IPR031762">
    <property type="entry name" value="DUF4738"/>
</dbReference>
<sequence length="184" mass="21390">MIFLLLATSLISCDGRNRAYKSNQDILRESNLLSAFSEQVKFVPEQHIEINTDTILNNGFEIKIKYNSTKNNIVLKTIKTKNDTIIKVYYKNFEANLQVFKNGNQINKSIIDKKVFKEFETPSFWANAIMQFIWIDHYASNENMLYLNTSFCLPNTDRCKDFTLEINKQGVIKITEKQLLANSI</sequence>